<feature type="region of interest" description="Disordered" evidence="1">
    <location>
        <begin position="1"/>
        <end position="90"/>
    </location>
</feature>
<feature type="compositionally biased region" description="Low complexity" evidence="1">
    <location>
        <begin position="173"/>
        <end position="183"/>
    </location>
</feature>
<dbReference type="SUPFAM" id="SSF57959">
    <property type="entry name" value="Leucine zipper domain"/>
    <property type="match status" value="1"/>
</dbReference>
<keyword evidence="4" id="KW-1185">Reference proteome</keyword>
<reference evidence="3 4" key="1">
    <citation type="journal article" date="2017" name="Mol. Biol. Evol.">
        <title>The 4-celled Tetrabaena socialis nuclear genome reveals the essential components for genetic control of cell number at the origin of multicellularity in the volvocine lineage.</title>
        <authorList>
            <person name="Featherston J."/>
            <person name="Arakaki Y."/>
            <person name="Hanschen E.R."/>
            <person name="Ferris P.J."/>
            <person name="Michod R.E."/>
            <person name="Olson B.J.S.C."/>
            <person name="Nozaki H."/>
            <person name="Durand P.M."/>
        </authorList>
    </citation>
    <scope>NUCLEOTIDE SEQUENCE [LARGE SCALE GENOMIC DNA]</scope>
    <source>
        <strain evidence="3 4">NIES-571</strain>
    </source>
</reference>
<name>A0A2J8A643_9CHLO</name>
<dbReference type="AlphaFoldDB" id="A0A2J8A643"/>
<evidence type="ECO:0000256" key="1">
    <source>
        <dbReference type="SAM" id="MobiDB-lite"/>
    </source>
</evidence>
<evidence type="ECO:0000313" key="4">
    <source>
        <dbReference type="Proteomes" id="UP000236333"/>
    </source>
</evidence>
<organism evidence="3 4">
    <name type="scientific">Tetrabaena socialis</name>
    <dbReference type="NCBI Taxonomy" id="47790"/>
    <lineage>
        <taxon>Eukaryota</taxon>
        <taxon>Viridiplantae</taxon>
        <taxon>Chlorophyta</taxon>
        <taxon>core chlorophytes</taxon>
        <taxon>Chlorophyceae</taxon>
        <taxon>CS clade</taxon>
        <taxon>Chlamydomonadales</taxon>
        <taxon>Tetrabaenaceae</taxon>
        <taxon>Tetrabaena</taxon>
    </lineage>
</organism>
<dbReference type="EMBL" id="PGGS01000152">
    <property type="protein sequence ID" value="PNH07967.1"/>
    <property type="molecule type" value="Genomic_DNA"/>
</dbReference>
<comment type="caution">
    <text evidence="3">The sequence shown here is derived from an EMBL/GenBank/DDBJ whole genome shotgun (WGS) entry which is preliminary data.</text>
</comment>
<evidence type="ECO:0000259" key="2">
    <source>
        <dbReference type="PROSITE" id="PS00036"/>
    </source>
</evidence>
<dbReference type="InterPro" id="IPR004827">
    <property type="entry name" value="bZIP"/>
</dbReference>
<dbReference type="CDD" id="cd14688">
    <property type="entry name" value="bZIP_YAP"/>
    <property type="match status" value="1"/>
</dbReference>
<dbReference type="Gene3D" id="1.20.5.170">
    <property type="match status" value="1"/>
</dbReference>
<dbReference type="InterPro" id="IPR046347">
    <property type="entry name" value="bZIP_sf"/>
</dbReference>
<dbReference type="Proteomes" id="UP000236333">
    <property type="component" value="Unassembled WGS sequence"/>
</dbReference>
<protein>
    <recommendedName>
        <fullName evidence="2">BZIP domain-containing protein</fullName>
    </recommendedName>
</protein>
<feature type="compositionally biased region" description="Low complexity" evidence="1">
    <location>
        <begin position="76"/>
        <end position="87"/>
    </location>
</feature>
<gene>
    <name evidence="3" type="ORF">TSOC_005526</name>
</gene>
<feature type="compositionally biased region" description="Low complexity" evidence="1">
    <location>
        <begin position="148"/>
        <end position="165"/>
    </location>
</feature>
<dbReference type="GO" id="GO:0003700">
    <property type="term" value="F:DNA-binding transcription factor activity"/>
    <property type="evidence" value="ECO:0007669"/>
    <property type="project" value="InterPro"/>
</dbReference>
<sequence length="324" mass="35461">MQSNWGDGGPRRAGGEGGPQLWVSESGSIYALLPAEQQQHDPPPRARGLGGLAALSSRDDGAQNALAQFLHRQQQHHQQQQQQQQQQDMDFRHLAQQQRHYDPRVEEASSSAGREQAIATLLQAIQNQNQNHQHDLIPFNAGPSTHGPPLLALPGPPLALSARAPAPRRPPVSHDSPSNSDSQSPPPSTRERSSQPGASAQLSAKEKNRQAQRRFRERQKTRINALEQDLQTANVRIAQLNQQLQSKLSDREREVTQLKEENAMLRGRMEGKQQGGSNVLLPAEALQSLLHMSGVRSEGAAAAGNNGHGNGHSGYRRKRSDDGL</sequence>
<proteinExistence type="predicted"/>
<feature type="region of interest" description="Disordered" evidence="1">
    <location>
        <begin position="134"/>
        <end position="217"/>
    </location>
</feature>
<evidence type="ECO:0000313" key="3">
    <source>
        <dbReference type="EMBL" id="PNH07967.1"/>
    </source>
</evidence>
<feature type="region of interest" description="Disordered" evidence="1">
    <location>
        <begin position="297"/>
        <end position="324"/>
    </location>
</feature>
<dbReference type="OrthoDB" id="551620at2759"/>
<accession>A0A2J8A643</accession>
<feature type="domain" description="BZIP" evidence="2">
    <location>
        <begin position="205"/>
        <end position="218"/>
    </location>
</feature>
<dbReference type="PROSITE" id="PS00036">
    <property type="entry name" value="BZIP_BASIC"/>
    <property type="match status" value="1"/>
</dbReference>